<sequence length="453" mass="47439">MREAMLEGVPAGAGLALLAELVDEAVWLDRSPLLSHALTADAQWRRIRHEPPGPTPPHSPDGPPATDPRRVAVAFAPGPGTPAADRARAWARAHGYRLLAPEPSVTAAADDKIDVLPLLAEAGVPVPEHVIVPATGRLGSAAYWPAGWPRAVLQRRENHLLGRGTVRVASRPELGRALCVWEGHELRLSRHVPGLSLTVTGCAGGDRTVVSTVCHQLVGLPELTPHRGTPCGSQLTGPADLPPGTHAAAREAAYRVGEVLRTRGYRGVFGLDLVTEGSRVLAVGINPRFHTAVSLTHAAERAAGLLPVLGLHILAQLLPELPASRAVHGELPALSQILVHARRAAGLGPGVPAAGRYRLTPEGPLPRPRTAEEDRGPTLTALGPGEALCWPRVSRGDGPVRTGDELMLVQFNSHIVPLVPRPRLSTAGRSWAAGINRALGAEDIPAGGGGDGG</sequence>
<dbReference type="Gene3D" id="3.30.470.20">
    <property type="entry name" value="ATP-grasp fold, B domain"/>
    <property type="match status" value="1"/>
</dbReference>
<gene>
    <name evidence="4" type="ORF">ACE11A_06460</name>
</gene>
<dbReference type="EMBL" id="JBHGBT010000004">
    <property type="protein sequence ID" value="MFB4193998.1"/>
    <property type="molecule type" value="Genomic_DNA"/>
</dbReference>
<evidence type="ECO:0000313" key="4">
    <source>
        <dbReference type="EMBL" id="MFB4193998.1"/>
    </source>
</evidence>
<dbReference type="Proteomes" id="UP001577267">
    <property type="component" value="Unassembled WGS sequence"/>
</dbReference>
<reference evidence="4 5" key="1">
    <citation type="submission" date="2024-09" db="EMBL/GenBank/DDBJ databases">
        <title>Draft genome sequence of multifaceted antimicrobials producing Streptomyces sp. strain FH1.</title>
        <authorList>
            <person name="Hassan F."/>
            <person name="Ali H."/>
            <person name="Hassan N."/>
            <person name="Nawaz A."/>
        </authorList>
    </citation>
    <scope>NUCLEOTIDE SEQUENCE [LARGE SCALE GENOMIC DNA]</scope>
    <source>
        <strain evidence="4 5">FH1</strain>
    </source>
</reference>
<accession>A0ABV4ZIQ5</accession>
<feature type="region of interest" description="Disordered" evidence="2">
    <location>
        <begin position="352"/>
        <end position="382"/>
    </location>
</feature>
<organism evidence="4 5">
    <name type="scientific">Streptomyces carpaticus</name>
    <dbReference type="NCBI Taxonomy" id="285558"/>
    <lineage>
        <taxon>Bacteria</taxon>
        <taxon>Bacillati</taxon>
        <taxon>Actinomycetota</taxon>
        <taxon>Actinomycetes</taxon>
        <taxon>Kitasatosporales</taxon>
        <taxon>Streptomycetaceae</taxon>
        <taxon>Streptomyces</taxon>
    </lineage>
</organism>
<feature type="compositionally biased region" description="Pro residues" evidence="2">
    <location>
        <begin position="52"/>
        <end position="66"/>
    </location>
</feature>
<evidence type="ECO:0000256" key="1">
    <source>
        <dbReference type="PROSITE-ProRule" id="PRU00409"/>
    </source>
</evidence>
<keyword evidence="1" id="KW-0547">Nucleotide-binding</keyword>
<keyword evidence="1" id="KW-0067">ATP-binding</keyword>
<keyword evidence="5" id="KW-1185">Reference proteome</keyword>
<protein>
    <recommendedName>
        <fullName evidence="3">ATP-grasp domain-containing protein</fullName>
    </recommendedName>
</protein>
<proteinExistence type="predicted"/>
<evidence type="ECO:0000313" key="5">
    <source>
        <dbReference type="Proteomes" id="UP001577267"/>
    </source>
</evidence>
<feature type="domain" description="ATP-grasp" evidence="3">
    <location>
        <begin position="116"/>
        <end position="322"/>
    </location>
</feature>
<feature type="region of interest" description="Disordered" evidence="2">
    <location>
        <begin position="47"/>
        <end position="69"/>
    </location>
</feature>
<dbReference type="SUPFAM" id="SSF56059">
    <property type="entry name" value="Glutathione synthetase ATP-binding domain-like"/>
    <property type="match status" value="1"/>
</dbReference>
<evidence type="ECO:0000256" key="2">
    <source>
        <dbReference type="SAM" id="MobiDB-lite"/>
    </source>
</evidence>
<evidence type="ECO:0000259" key="3">
    <source>
        <dbReference type="PROSITE" id="PS50975"/>
    </source>
</evidence>
<comment type="caution">
    <text evidence="4">The sequence shown here is derived from an EMBL/GenBank/DDBJ whole genome shotgun (WGS) entry which is preliminary data.</text>
</comment>
<dbReference type="PROSITE" id="PS50975">
    <property type="entry name" value="ATP_GRASP"/>
    <property type="match status" value="1"/>
</dbReference>
<name>A0ABV4ZIQ5_9ACTN</name>
<dbReference type="InterPro" id="IPR011761">
    <property type="entry name" value="ATP-grasp"/>
</dbReference>
<dbReference type="RefSeq" id="WP_375062028.1">
    <property type="nucleotide sequence ID" value="NZ_JBHGBT010000004.1"/>
</dbReference>